<dbReference type="EMBL" id="GBXM01056221">
    <property type="protein sequence ID" value="JAH52356.1"/>
    <property type="molecule type" value="Transcribed_RNA"/>
</dbReference>
<reference evidence="1" key="2">
    <citation type="journal article" date="2015" name="Fish Shellfish Immunol.">
        <title>Early steps in the European eel (Anguilla anguilla)-Vibrio vulnificus interaction in the gills: Role of the RtxA13 toxin.</title>
        <authorList>
            <person name="Callol A."/>
            <person name="Pajuelo D."/>
            <person name="Ebbesson L."/>
            <person name="Teles M."/>
            <person name="MacKenzie S."/>
            <person name="Amaro C."/>
        </authorList>
    </citation>
    <scope>NUCLEOTIDE SEQUENCE</scope>
</reference>
<evidence type="ECO:0000313" key="1">
    <source>
        <dbReference type="EMBL" id="JAH52356.1"/>
    </source>
</evidence>
<organism evidence="1">
    <name type="scientific">Anguilla anguilla</name>
    <name type="common">European freshwater eel</name>
    <name type="synonym">Muraena anguilla</name>
    <dbReference type="NCBI Taxonomy" id="7936"/>
    <lineage>
        <taxon>Eukaryota</taxon>
        <taxon>Metazoa</taxon>
        <taxon>Chordata</taxon>
        <taxon>Craniata</taxon>
        <taxon>Vertebrata</taxon>
        <taxon>Euteleostomi</taxon>
        <taxon>Actinopterygii</taxon>
        <taxon>Neopterygii</taxon>
        <taxon>Teleostei</taxon>
        <taxon>Anguilliformes</taxon>
        <taxon>Anguillidae</taxon>
        <taxon>Anguilla</taxon>
    </lineage>
</organism>
<sequence length="45" mass="5299">MHHTPGLRTCRTERLSYTCRTERLLYTCRPTVSLPSSRHERPVLS</sequence>
<dbReference type="AlphaFoldDB" id="A0A0E9TFJ0"/>
<reference evidence="1" key="1">
    <citation type="submission" date="2014-11" db="EMBL/GenBank/DDBJ databases">
        <authorList>
            <person name="Amaro Gonzalez C."/>
        </authorList>
    </citation>
    <scope>NUCLEOTIDE SEQUENCE</scope>
</reference>
<proteinExistence type="predicted"/>
<protein>
    <submittedName>
        <fullName evidence="1">Uncharacterized protein</fullName>
    </submittedName>
</protein>
<name>A0A0E9TFJ0_ANGAN</name>
<accession>A0A0E9TFJ0</accession>